<name>A0ABD6HU41_SERMA</name>
<evidence type="ECO:0000313" key="2">
    <source>
        <dbReference type="Proteomes" id="UP000443014"/>
    </source>
</evidence>
<sequence length="200" mass="22653">MATKTTPEIIRSGEFILTPGVSDEGLGDITIHEQHGKVFVATVLVKDIPQWVNDREYRCGLLEAELMAFWILYTGTPSDADSLLFWRWRFVDCWRHYQTELTGAPSFTHEVNGNLNILPMYPRAMRFAVASHMEGAMIEHLGEEEGTQMALRMYAQMVAPPGSSQWLTPLGIEATEKLKLVFFEAIELIDNGPLPEEVMH</sequence>
<accession>A0ABD6HU41</accession>
<evidence type="ECO:0000313" key="1">
    <source>
        <dbReference type="EMBL" id="MVF06055.1"/>
    </source>
</evidence>
<comment type="caution">
    <text evidence="1">The sequence shown here is derived from an EMBL/GenBank/DDBJ whole genome shotgun (WGS) entry which is preliminary data.</text>
</comment>
<gene>
    <name evidence="1" type="ORF">GMA22_22720</name>
</gene>
<reference evidence="1 2" key="1">
    <citation type="submission" date="2019-11" db="EMBL/GenBank/DDBJ databases">
        <title>Whole genome sequence of a plant growth promoting strain Serratia marcescens BTL07 isolated from the rhizoplane of Chili (Capsicum annuum).</title>
        <authorList>
            <person name="Dutta S."/>
            <person name="Khatun A."/>
            <person name="Gupta D.R."/>
            <person name="Surovy M.Z."/>
            <person name="Rahman M.M."/>
            <person name="Mahmud N.U."/>
            <person name="Emes R."/>
            <person name="Warry A."/>
            <person name="West H."/>
            <person name="Clarke M.L."/>
            <person name="Islam M.T."/>
        </authorList>
    </citation>
    <scope>NUCLEOTIDE SEQUENCE [LARGE SCALE GENOMIC DNA]</scope>
    <source>
        <strain evidence="1 2">BTL07</strain>
    </source>
</reference>
<dbReference type="Proteomes" id="UP000443014">
    <property type="component" value="Unassembled WGS sequence"/>
</dbReference>
<protein>
    <submittedName>
        <fullName evidence="1">Uncharacterized protein</fullName>
    </submittedName>
</protein>
<dbReference type="RefSeq" id="WP_156866468.1">
    <property type="nucleotide sequence ID" value="NZ_JAOEGE010000001.1"/>
</dbReference>
<proteinExistence type="predicted"/>
<dbReference type="AlphaFoldDB" id="A0ABD6HU41"/>
<organism evidence="1 2">
    <name type="scientific">Serratia marcescens</name>
    <dbReference type="NCBI Taxonomy" id="615"/>
    <lineage>
        <taxon>Bacteria</taxon>
        <taxon>Pseudomonadati</taxon>
        <taxon>Pseudomonadota</taxon>
        <taxon>Gammaproteobacteria</taxon>
        <taxon>Enterobacterales</taxon>
        <taxon>Yersiniaceae</taxon>
        <taxon>Serratia</taxon>
    </lineage>
</organism>
<dbReference type="EMBL" id="WNKC01000007">
    <property type="protein sequence ID" value="MVF06055.1"/>
    <property type="molecule type" value="Genomic_DNA"/>
</dbReference>